<dbReference type="InterPro" id="IPR039420">
    <property type="entry name" value="WalR-like"/>
</dbReference>
<reference evidence="10" key="1">
    <citation type="journal article" date="2018" name="Genome Biol.">
        <title>SKESA: strategic k-mer extension for scrupulous assemblies.</title>
        <authorList>
            <person name="Souvorov A."/>
            <person name="Agarwala R."/>
            <person name="Lipman D.J."/>
        </authorList>
    </citation>
    <scope>NUCLEOTIDE SEQUENCE</scope>
    <source>
        <strain evidence="10">BCW_2640</strain>
    </source>
</reference>
<evidence type="ECO:0000256" key="7">
    <source>
        <dbReference type="PROSITE-ProRule" id="PRU01091"/>
    </source>
</evidence>
<dbReference type="Gene3D" id="3.40.50.2300">
    <property type="match status" value="1"/>
</dbReference>
<dbReference type="InterPro" id="IPR011006">
    <property type="entry name" value="CheY-like_superfamily"/>
</dbReference>
<reference evidence="10" key="2">
    <citation type="submission" date="2018-07" db="EMBL/GenBank/DDBJ databases">
        <authorList>
            <consortium name="NCBI Pathogen Detection Project"/>
        </authorList>
    </citation>
    <scope>NUCLEOTIDE SEQUENCE</scope>
    <source>
        <strain evidence="10">BCW_2640</strain>
    </source>
</reference>
<evidence type="ECO:0000256" key="5">
    <source>
        <dbReference type="ARBA" id="ARBA00023163"/>
    </source>
</evidence>
<evidence type="ECO:0000259" key="9">
    <source>
        <dbReference type="PROSITE" id="PS51755"/>
    </source>
</evidence>
<evidence type="ECO:0000256" key="1">
    <source>
        <dbReference type="ARBA" id="ARBA00022553"/>
    </source>
</evidence>
<evidence type="ECO:0000259" key="8">
    <source>
        <dbReference type="PROSITE" id="PS50110"/>
    </source>
</evidence>
<evidence type="ECO:0000256" key="3">
    <source>
        <dbReference type="ARBA" id="ARBA00023015"/>
    </source>
</evidence>
<dbReference type="CDD" id="cd00383">
    <property type="entry name" value="trans_reg_C"/>
    <property type="match status" value="1"/>
</dbReference>
<comment type="caution">
    <text evidence="10">The sequence shown here is derived from an EMBL/GenBank/DDBJ whole genome shotgun (WGS) entry which is preliminary data.</text>
</comment>
<feature type="domain" description="Response regulatory" evidence="8">
    <location>
        <begin position="8"/>
        <end position="119"/>
    </location>
</feature>
<dbReference type="PROSITE" id="PS50110">
    <property type="entry name" value="RESPONSE_REGULATORY"/>
    <property type="match status" value="1"/>
</dbReference>
<dbReference type="InterPro" id="IPR001867">
    <property type="entry name" value="OmpR/PhoB-type_DNA-bd"/>
</dbReference>
<keyword evidence="5" id="KW-0804">Transcription</keyword>
<organism evidence="10">
    <name type="scientific">Salmonella enterica subsp. enterica serovar Ank</name>
    <dbReference type="NCBI Taxonomy" id="1173578"/>
    <lineage>
        <taxon>Bacteria</taxon>
        <taxon>Pseudomonadati</taxon>
        <taxon>Pseudomonadota</taxon>
        <taxon>Gammaproteobacteria</taxon>
        <taxon>Enterobacterales</taxon>
        <taxon>Enterobacteriaceae</taxon>
        <taxon>Salmonella</taxon>
    </lineage>
</organism>
<dbReference type="SUPFAM" id="SSF46894">
    <property type="entry name" value="C-terminal effector domain of the bipartite response regulators"/>
    <property type="match status" value="1"/>
</dbReference>
<dbReference type="GO" id="GO:0000156">
    <property type="term" value="F:phosphorelay response regulator activity"/>
    <property type="evidence" value="ECO:0007669"/>
    <property type="project" value="TreeGrafter"/>
</dbReference>
<dbReference type="Pfam" id="PF00486">
    <property type="entry name" value="Trans_reg_C"/>
    <property type="match status" value="1"/>
</dbReference>
<dbReference type="InterPro" id="IPR001789">
    <property type="entry name" value="Sig_transdc_resp-reg_receiver"/>
</dbReference>
<proteinExistence type="predicted"/>
<dbReference type="Gene3D" id="1.10.10.10">
    <property type="entry name" value="Winged helix-like DNA-binding domain superfamily/Winged helix DNA-binding domain"/>
    <property type="match status" value="1"/>
</dbReference>
<feature type="domain" description="OmpR/PhoB-type" evidence="9">
    <location>
        <begin position="127"/>
        <end position="221"/>
    </location>
</feature>
<keyword evidence="1" id="KW-0597">Phosphoprotein</keyword>
<comment type="caution">
    <text evidence="6">Lacks conserved residue(s) required for the propagation of feature annotation.</text>
</comment>
<name>A0A726YWQ4_SALET</name>
<dbReference type="AlphaFoldDB" id="A0A726YWQ4"/>
<dbReference type="SMART" id="SM00448">
    <property type="entry name" value="REC"/>
    <property type="match status" value="1"/>
</dbReference>
<dbReference type="InterPro" id="IPR016032">
    <property type="entry name" value="Sig_transdc_resp-reg_C-effctor"/>
</dbReference>
<dbReference type="SMART" id="SM00862">
    <property type="entry name" value="Trans_reg_C"/>
    <property type="match status" value="1"/>
</dbReference>
<dbReference type="PANTHER" id="PTHR48111:SF1">
    <property type="entry name" value="TWO-COMPONENT RESPONSE REGULATOR ORR33"/>
    <property type="match status" value="1"/>
</dbReference>
<sequence length="227" mass="26357">MFKVKFIRIMLISDIKASHYLCSQLERFSHEVDLFVEPVDGEMSLHTVPYCIVILAMPFKRNICILERLRKCKVWTPIILLNESIGSNEKALALNFGADDCMSYPFDIEELVARLYAIVRRSCGEASPYIYHGDIRFDTISREVFFQGEKIELTSRETALLEIFLLNKKRLLSKSHLQDKIFSWKREVNSNVVEVHISALRKKLGYGLIHTVHGQGYRLSHFSEKSR</sequence>
<dbReference type="GO" id="GO:0032993">
    <property type="term" value="C:protein-DNA complex"/>
    <property type="evidence" value="ECO:0007669"/>
    <property type="project" value="TreeGrafter"/>
</dbReference>
<dbReference type="PANTHER" id="PTHR48111">
    <property type="entry name" value="REGULATOR OF RPOS"/>
    <property type="match status" value="1"/>
</dbReference>
<evidence type="ECO:0000313" key="10">
    <source>
        <dbReference type="EMBL" id="HAE1792324.1"/>
    </source>
</evidence>
<evidence type="ECO:0000256" key="2">
    <source>
        <dbReference type="ARBA" id="ARBA00023012"/>
    </source>
</evidence>
<dbReference type="GO" id="GO:0005829">
    <property type="term" value="C:cytosol"/>
    <property type="evidence" value="ECO:0007669"/>
    <property type="project" value="TreeGrafter"/>
</dbReference>
<dbReference type="InterPro" id="IPR036388">
    <property type="entry name" value="WH-like_DNA-bd_sf"/>
</dbReference>
<dbReference type="SUPFAM" id="SSF52172">
    <property type="entry name" value="CheY-like"/>
    <property type="match status" value="1"/>
</dbReference>
<evidence type="ECO:0000256" key="4">
    <source>
        <dbReference type="ARBA" id="ARBA00023125"/>
    </source>
</evidence>
<accession>A0A726YWQ4</accession>
<keyword evidence="2" id="KW-0902">Two-component regulatory system</keyword>
<evidence type="ECO:0000256" key="6">
    <source>
        <dbReference type="PROSITE-ProRule" id="PRU00169"/>
    </source>
</evidence>
<dbReference type="EMBL" id="DAARBX010000003">
    <property type="protein sequence ID" value="HAE1792324.1"/>
    <property type="molecule type" value="Genomic_DNA"/>
</dbReference>
<protein>
    <submittedName>
        <fullName evidence="10">Response regulator transcription factor</fullName>
    </submittedName>
</protein>
<gene>
    <name evidence="10" type="ORF">G3V02_000988</name>
</gene>
<keyword evidence="3" id="KW-0805">Transcription regulation</keyword>
<dbReference type="PROSITE" id="PS51755">
    <property type="entry name" value="OMPR_PHOB"/>
    <property type="match status" value="1"/>
</dbReference>
<dbReference type="GO" id="GO:0000976">
    <property type="term" value="F:transcription cis-regulatory region binding"/>
    <property type="evidence" value="ECO:0007669"/>
    <property type="project" value="TreeGrafter"/>
</dbReference>
<keyword evidence="4 7" id="KW-0238">DNA-binding</keyword>
<feature type="DNA-binding region" description="OmpR/PhoB-type" evidence="7">
    <location>
        <begin position="127"/>
        <end position="221"/>
    </location>
</feature>
<dbReference type="GO" id="GO:0006355">
    <property type="term" value="P:regulation of DNA-templated transcription"/>
    <property type="evidence" value="ECO:0007669"/>
    <property type="project" value="InterPro"/>
</dbReference>